<name>A0A3E2HG54_SCYLI</name>
<feature type="non-terminal residue" evidence="4">
    <location>
        <position position="345"/>
    </location>
</feature>
<gene>
    <name evidence="4" type="ORF">B7463_g3899</name>
</gene>
<keyword evidence="1" id="KW-0732">Signal</keyword>
<reference evidence="4 5" key="1">
    <citation type="submission" date="2018-05" db="EMBL/GenBank/DDBJ databases">
        <title>Draft genome sequence of Scytalidium lignicola DSM 105466, a ubiquitous saprotrophic fungus.</title>
        <authorList>
            <person name="Buettner E."/>
            <person name="Gebauer A.M."/>
            <person name="Hofrichter M."/>
            <person name="Liers C."/>
            <person name="Kellner H."/>
        </authorList>
    </citation>
    <scope>NUCLEOTIDE SEQUENCE [LARGE SCALE GENOMIC DNA]</scope>
    <source>
        <strain evidence="4 5">DSM 105466</strain>
    </source>
</reference>
<feature type="non-terminal residue" evidence="4">
    <location>
        <position position="1"/>
    </location>
</feature>
<dbReference type="SUPFAM" id="SSF159245">
    <property type="entry name" value="AttH-like"/>
    <property type="match status" value="1"/>
</dbReference>
<evidence type="ECO:0000313" key="5">
    <source>
        <dbReference type="Proteomes" id="UP000258309"/>
    </source>
</evidence>
<evidence type="ECO:0008006" key="6">
    <source>
        <dbReference type="Google" id="ProtNLM"/>
    </source>
</evidence>
<evidence type="ECO:0000259" key="2">
    <source>
        <dbReference type="Pfam" id="PF24137"/>
    </source>
</evidence>
<feature type="chain" id="PRO_5017576676" description="Hydroxyneurosporene synthase" evidence="1">
    <location>
        <begin position="20"/>
        <end position="345"/>
    </location>
</feature>
<dbReference type="OMA" id="AYHDKNW"/>
<dbReference type="STRING" id="5539.A0A3E2HG54"/>
<evidence type="ECO:0000313" key="4">
    <source>
        <dbReference type="EMBL" id="RFU32394.1"/>
    </source>
</evidence>
<sequence length="345" mass="36519">MKVLIPALTWLCTLSLTSATFLPKTVIIPSAPANGTSIANYISTANGLDGPQLSSVNSSVYDWWYFDAVSPDLKTSITIVFYTALASGFPSLPDLPETTVVQISSSLPNGSTTSDFLPASEAIVSTTGSSGSYRGAGASWIAPAGYSEAPAHYSCGPNEPGQDMHVGPNVGWANAVPDAVGDVNFVIHGTRLAFTGVAYHDKNWGDVPFTEAVGSWYWGHGRLGEYSIVWFSFLTPTGENHVSAYVSKNNKILTASCKLGSITVRPTGPNDVYPPKIGNPPPGGFLIEVEIDEEGEKKLKVNVTQSAVAIDSAGVYYRMLGSMKGGVEHGPELTGVALYEQFTLV</sequence>
<dbReference type="Proteomes" id="UP000258309">
    <property type="component" value="Unassembled WGS sequence"/>
</dbReference>
<protein>
    <recommendedName>
        <fullName evidence="6">Hydroxyneurosporene synthase</fullName>
    </recommendedName>
</protein>
<dbReference type="InterPro" id="IPR056402">
    <property type="entry name" value="DA_N"/>
</dbReference>
<dbReference type="EMBL" id="NCSJ02000055">
    <property type="protein sequence ID" value="RFU32394.1"/>
    <property type="molecule type" value="Genomic_DNA"/>
</dbReference>
<evidence type="ECO:0000256" key="1">
    <source>
        <dbReference type="SAM" id="SignalP"/>
    </source>
</evidence>
<accession>A0A3E2HG54</accession>
<dbReference type="Pfam" id="PF25581">
    <property type="entry name" value="AsqO_C"/>
    <property type="match status" value="1"/>
</dbReference>
<dbReference type="AlphaFoldDB" id="A0A3E2HG54"/>
<dbReference type="Pfam" id="PF24137">
    <property type="entry name" value="DA_N"/>
    <property type="match status" value="1"/>
</dbReference>
<keyword evidence="5" id="KW-1185">Reference proteome</keyword>
<dbReference type="OrthoDB" id="5344254at2759"/>
<organism evidence="4 5">
    <name type="scientific">Scytalidium lignicola</name>
    <name type="common">Hyphomycete</name>
    <dbReference type="NCBI Taxonomy" id="5539"/>
    <lineage>
        <taxon>Eukaryota</taxon>
        <taxon>Fungi</taxon>
        <taxon>Dikarya</taxon>
        <taxon>Ascomycota</taxon>
        <taxon>Pezizomycotina</taxon>
        <taxon>Leotiomycetes</taxon>
        <taxon>Leotiomycetes incertae sedis</taxon>
        <taxon>Scytalidium</taxon>
    </lineage>
</organism>
<feature type="domain" description="Diels-Alderase N-terminal" evidence="2">
    <location>
        <begin position="53"/>
        <end position="135"/>
    </location>
</feature>
<comment type="caution">
    <text evidence="4">The sequence shown here is derived from an EMBL/GenBank/DDBJ whole genome shotgun (WGS) entry which is preliminary data.</text>
</comment>
<feature type="signal peptide" evidence="1">
    <location>
        <begin position="1"/>
        <end position="19"/>
    </location>
</feature>
<proteinExistence type="predicted"/>
<evidence type="ECO:0000259" key="3">
    <source>
        <dbReference type="Pfam" id="PF25581"/>
    </source>
</evidence>
<dbReference type="InterPro" id="IPR057722">
    <property type="entry name" value="AsqO/PenF-like_C"/>
</dbReference>
<feature type="domain" description="AsqO/PenF-like C-terminal" evidence="3">
    <location>
        <begin position="211"/>
        <end position="342"/>
    </location>
</feature>